<gene>
    <name evidence="2" type="ORF">DPMN_011981</name>
</gene>
<keyword evidence="3" id="KW-1185">Reference proteome</keyword>
<evidence type="ECO:0000313" key="3">
    <source>
        <dbReference type="Proteomes" id="UP000828390"/>
    </source>
</evidence>
<proteinExistence type="predicted"/>
<reference evidence="2" key="2">
    <citation type="submission" date="2020-11" db="EMBL/GenBank/DDBJ databases">
        <authorList>
            <person name="McCartney M.A."/>
            <person name="Auch B."/>
            <person name="Kono T."/>
            <person name="Mallez S."/>
            <person name="Becker A."/>
            <person name="Gohl D.M."/>
            <person name="Silverstein K.A.T."/>
            <person name="Koren S."/>
            <person name="Bechman K.B."/>
            <person name="Herman A."/>
            <person name="Abrahante J.E."/>
            <person name="Garbe J."/>
        </authorList>
    </citation>
    <scope>NUCLEOTIDE SEQUENCE</scope>
    <source>
        <strain evidence="2">Duluth1</strain>
        <tissue evidence="2">Whole animal</tissue>
    </source>
</reference>
<dbReference type="AlphaFoldDB" id="A0A9D4N662"/>
<accession>A0A9D4N662</accession>
<reference evidence="2" key="1">
    <citation type="journal article" date="2019" name="bioRxiv">
        <title>The Genome of the Zebra Mussel, Dreissena polymorpha: A Resource for Invasive Species Research.</title>
        <authorList>
            <person name="McCartney M.A."/>
            <person name="Auch B."/>
            <person name="Kono T."/>
            <person name="Mallez S."/>
            <person name="Zhang Y."/>
            <person name="Obille A."/>
            <person name="Becker A."/>
            <person name="Abrahante J.E."/>
            <person name="Garbe J."/>
            <person name="Badalamenti J.P."/>
            <person name="Herman A."/>
            <person name="Mangelson H."/>
            <person name="Liachko I."/>
            <person name="Sullivan S."/>
            <person name="Sone E.D."/>
            <person name="Koren S."/>
            <person name="Silverstein K.A.T."/>
            <person name="Beckman K.B."/>
            <person name="Gohl D.M."/>
        </authorList>
    </citation>
    <scope>NUCLEOTIDE SEQUENCE</scope>
    <source>
        <strain evidence="2">Duluth1</strain>
        <tissue evidence="2">Whole animal</tissue>
    </source>
</reference>
<name>A0A9D4N662_DREPO</name>
<feature type="region of interest" description="Disordered" evidence="1">
    <location>
        <begin position="161"/>
        <end position="183"/>
    </location>
</feature>
<sequence length="183" mass="20841">MCFLHPMNCRGGFHKRELEENYPDAHDVYDLQSYYKRRYRQQETKRSSPSQKDLFLGALSNRKDQMDNNEGIFLDYDQQFPPSEHSLKQTKQNESPFQHDGIEPTFELVGNIRIKGVPFGLKNFFVSSAIEKEPSRDLLPDGAVSLDNDLWTEVKDAIDFGGGTSKSSDDNLVNAGGPSELFD</sequence>
<comment type="caution">
    <text evidence="2">The sequence shown here is derived from an EMBL/GenBank/DDBJ whole genome shotgun (WGS) entry which is preliminary data.</text>
</comment>
<dbReference type="Proteomes" id="UP000828390">
    <property type="component" value="Unassembled WGS sequence"/>
</dbReference>
<dbReference type="EMBL" id="JAIWYP010000001">
    <property type="protein sequence ID" value="KAH3887959.1"/>
    <property type="molecule type" value="Genomic_DNA"/>
</dbReference>
<organism evidence="2 3">
    <name type="scientific">Dreissena polymorpha</name>
    <name type="common">Zebra mussel</name>
    <name type="synonym">Mytilus polymorpha</name>
    <dbReference type="NCBI Taxonomy" id="45954"/>
    <lineage>
        <taxon>Eukaryota</taxon>
        <taxon>Metazoa</taxon>
        <taxon>Spiralia</taxon>
        <taxon>Lophotrochozoa</taxon>
        <taxon>Mollusca</taxon>
        <taxon>Bivalvia</taxon>
        <taxon>Autobranchia</taxon>
        <taxon>Heteroconchia</taxon>
        <taxon>Euheterodonta</taxon>
        <taxon>Imparidentia</taxon>
        <taxon>Neoheterodontei</taxon>
        <taxon>Myida</taxon>
        <taxon>Dreissenoidea</taxon>
        <taxon>Dreissenidae</taxon>
        <taxon>Dreissena</taxon>
    </lineage>
</organism>
<evidence type="ECO:0000256" key="1">
    <source>
        <dbReference type="SAM" id="MobiDB-lite"/>
    </source>
</evidence>
<evidence type="ECO:0000313" key="2">
    <source>
        <dbReference type="EMBL" id="KAH3887959.1"/>
    </source>
</evidence>
<protein>
    <submittedName>
        <fullName evidence="2">Uncharacterized protein</fullName>
    </submittedName>
</protein>